<evidence type="ECO:0000313" key="2">
    <source>
        <dbReference type="EMBL" id="HIU99674.1"/>
    </source>
</evidence>
<keyword evidence="1" id="KW-1133">Transmembrane helix</keyword>
<dbReference type="EMBL" id="DVOH01000011">
    <property type="protein sequence ID" value="HIU99674.1"/>
    <property type="molecule type" value="Genomic_DNA"/>
</dbReference>
<dbReference type="InterPro" id="IPR038728">
    <property type="entry name" value="YkvI-like"/>
</dbReference>
<feature type="transmembrane region" description="Helical" evidence="1">
    <location>
        <begin position="33"/>
        <end position="56"/>
    </location>
</feature>
<name>A0A9D1NB95_9FIRM</name>
<gene>
    <name evidence="2" type="ORF">IAB14_01005</name>
</gene>
<feature type="transmembrane region" description="Helical" evidence="1">
    <location>
        <begin position="262"/>
        <end position="280"/>
    </location>
</feature>
<protein>
    <submittedName>
        <fullName evidence="2">Uncharacterized protein</fullName>
    </submittedName>
</protein>
<dbReference type="PANTHER" id="PTHR37814">
    <property type="entry name" value="CONSERVED MEMBRANE PROTEIN"/>
    <property type="match status" value="1"/>
</dbReference>
<accession>A0A9D1NB95</accession>
<reference evidence="2" key="1">
    <citation type="submission" date="2020-10" db="EMBL/GenBank/DDBJ databases">
        <authorList>
            <person name="Gilroy R."/>
        </authorList>
    </citation>
    <scope>NUCLEOTIDE SEQUENCE</scope>
    <source>
        <strain evidence="2">23406</strain>
    </source>
</reference>
<sequence>MLKYWKIAFTFIGTVIGAGFASGKEVAVFFGDGGIFAPIFSALLLGALAFLFLEVGRLSHGNPAAFLFPRAPQVMKIFLKVTNLAMLAAMIAGAELILQTTFSFSGGGLLSGLLALAIVIGGAERIKNVNFFAVPLIVLLVVVLYALSPRITVGGRLLFSSSLLYAALNIVSGGALIAEFSADTSRRGNLFSALIIFVVIAALLLLIRFAVIGSEGEEMPLLSLASRFGIGFTGGILIYLSVMTTMIGCLTLSSGKTTTSALGALAAAFTLGMAGFGVLVDKLYPVLGAAGIAMSIVAFYRVVCHDNESCALMCARH</sequence>
<feature type="transmembrane region" description="Helical" evidence="1">
    <location>
        <begin position="230"/>
        <end position="250"/>
    </location>
</feature>
<feature type="transmembrane region" description="Helical" evidence="1">
    <location>
        <begin position="104"/>
        <end position="122"/>
    </location>
</feature>
<organism evidence="2 3">
    <name type="scientific">Candidatus Stercoripulliclostridium merdipullorum</name>
    <dbReference type="NCBI Taxonomy" id="2840952"/>
    <lineage>
        <taxon>Bacteria</taxon>
        <taxon>Bacillati</taxon>
        <taxon>Bacillota</taxon>
        <taxon>Clostridia</taxon>
        <taxon>Eubacteriales</taxon>
        <taxon>Candidatus Stercoripulliclostridium</taxon>
    </lineage>
</organism>
<feature type="transmembrane region" description="Helical" evidence="1">
    <location>
        <begin position="286"/>
        <end position="303"/>
    </location>
</feature>
<keyword evidence="1" id="KW-0472">Membrane</keyword>
<feature type="transmembrane region" description="Helical" evidence="1">
    <location>
        <begin position="77"/>
        <end position="98"/>
    </location>
</feature>
<dbReference type="Proteomes" id="UP000886891">
    <property type="component" value="Unassembled WGS sequence"/>
</dbReference>
<feature type="transmembrane region" description="Helical" evidence="1">
    <location>
        <begin position="159"/>
        <end position="178"/>
    </location>
</feature>
<feature type="transmembrane region" description="Helical" evidence="1">
    <location>
        <begin position="190"/>
        <end position="210"/>
    </location>
</feature>
<dbReference type="AlphaFoldDB" id="A0A9D1NB95"/>
<feature type="transmembrane region" description="Helical" evidence="1">
    <location>
        <begin position="129"/>
        <end position="147"/>
    </location>
</feature>
<evidence type="ECO:0000313" key="3">
    <source>
        <dbReference type="Proteomes" id="UP000886891"/>
    </source>
</evidence>
<comment type="caution">
    <text evidence="2">The sequence shown here is derived from an EMBL/GenBank/DDBJ whole genome shotgun (WGS) entry which is preliminary data.</text>
</comment>
<reference evidence="2" key="2">
    <citation type="journal article" date="2021" name="PeerJ">
        <title>Extensive microbial diversity within the chicken gut microbiome revealed by metagenomics and culture.</title>
        <authorList>
            <person name="Gilroy R."/>
            <person name="Ravi A."/>
            <person name="Getino M."/>
            <person name="Pursley I."/>
            <person name="Horton D.L."/>
            <person name="Alikhan N.F."/>
            <person name="Baker D."/>
            <person name="Gharbi K."/>
            <person name="Hall N."/>
            <person name="Watson M."/>
            <person name="Adriaenssens E.M."/>
            <person name="Foster-Nyarko E."/>
            <person name="Jarju S."/>
            <person name="Secka A."/>
            <person name="Antonio M."/>
            <person name="Oren A."/>
            <person name="Chaudhuri R.R."/>
            <person name="La Ragione R."/>
            <person name="Hildebrand F."/>
            <person name="Pallen M.J."/>
        </authorList>
    </citation>
    <scope>NUCLEOTIDE SEQUENCE</scope>
    <source>
        <strain evidence="2">23406</strain>
    </source>
</reference>
<evidence type="ECO:0000256" key="1">
    <source>
        <dbReference type="SAM" id="Phobius"/>
    </source>
</evidence>
<dbReference type="PANTHER" id="PTHR37814:SF1">
    <property type="entry name" value="MEMBRANE PROTEIN"/>
    <property type="match status" value="1"/>
</dbReference>
<proteinExistence type="predicted"/>
<keyword evidence="1" id="KW-0812">Transmembrane</keyword>